<organism evidence="4 5">
    <name type="scientific">Anopheles christyi</name>
    <dbReference type="NCBI Taxonomy" id="43041"/>
    <lineage>
        <taxon>Eukaryota</taxon>
        <taxon>Metazoa</taxon>
        <taxon>Ecdysozoa</taxon>
        <taxon>Arthropoda</taxon>
        <taxon>Hexapoda</taxon>
        <taxon>Insecta</taxon>
        <taxon>Pterygota</taxon>
        <taxon>Neoptera</taxon>
        <taxon>Endopterygota</taxon>
        <taxon>Diptera</taxon>
        <taxon>Nematocera</taxon>
        <taxon>Culicoidea</taxon>
        <taxon>Culicidae</taxon>
        <taxon>Anophelinae</taxon>
        <taxon>Anopheles</taxon>
    </lineage>
</organism>
<dbReference type="AlphaFoldDB" id="A0A182JT23"/>
<evidence type="ECO:0000256" key="3">
    <source>
        <dbReference type="SAM" id="SignalP"/>
    </source>
</evidence>
<dbReference type="InterPro" id="IPR050333">
    <property type="entry name" value="SLRP"/>
</dbReference>
<dbReference type="PANTHER" id="PTHR45712:SF22">
    <property type="entry name" value="INSULIN-LIKE GROWTH FACTOR-BINDING PROTEIN COMPLEX ACID LABILE SUBUNIT"/>
    <property type="match status" value="1"/>
</dbReference>
<keyword evidence="3" id="KW-0732">Signal</keyword>
<feature type="signal peptide" evidence="3">
    <location>
        <begin position="1"/>
        <end position="18"/>
    </location>
</feature>
<proteinExistence type="predicted"/>
<keyword evidence="2" id="KW-0677">Repeat</keyword>
<accession>A0A182JT23</accession>
<dbReference type="PROSITE" id="PS51450">
    <property type="entry name" value="LRR"/>
    <property type="match status" value="1"/>
</dbReference>
<evidence type="ECO:0000256" key="1">
    <source>
        <dbReference type="ARBA" id="ARBA00022614"/>
    </source>
</evidence>
<dbReference type="PRINTS" id="PR00019">
    <property type="entry name" value="LEURICHRPT"/>
</dbReference>
<dbReference type="InterPro" id="IPR032675">
    <property type="entry name" value="LRR_dom_sf"/>
</dbReference>
<dbReference type="STRING" id="43041.A0A182JT23"/>
<dbReference type="VEuPathDB" id="VectorBase:ACHR001655"/>
<protein>
    <recommendedName>
        <fullName evidence="6">Leucine rich immune protein (Coil-less)</fullName>
    </recommendedName>
</protein>
<sequence>MMIKLLAAFIIIIKSCASVKVTCDREYTCTIKQLTTSQQLRNLTAQSLGEVSIIKLVQSNVPPEVVTSFQAITIDLILERCHVDKLILPANCTLQCLTLYQTTVLRMEVFYNTMLHYLSITNSAISSLLSSLYNLTALETVRLSKMHIPVFSFDVLHHMEKLYMIELNHDRIVRLQLTPNVTCCRNLSEIDLSFNRLSTVECALFSRMKVLRKLRLASNKIDEVHGSLQLAGLTELDLSNNRIKSIDLCRWNIEALMELNVMNNRIEHMFDCVGKLKSLMYVHFSGNFLTQLDLAYFAGLSLVYVDFSNNRIETVANRSVMPQELCVKQKGNPVGNMTDPC</sequence>
<dbReference type="PANTHER" id="PTHR45712">
    <property type="entry name" value="AGAP008170-PA"/>
    <property type="match status" value="1"/>
</dbReference>
<dbReference type="SUPFAM" id="SSF52058">
    <property type="entry name" value="L domain-like"/>
    <property type="match status" value="1"/>
</dbReference>
<keyword evidence="5" id="KW-1185">Reference proteome</keyword>
<evidence type="ECO:0000313" key="4">
    <source>
        <dbReference type="EnsemblMetazoa" id="ACHR001655-PA"/>
    </source>
</evidence>
<reference evidence="4" key="2">
    <citation type="submission" date="2020-05" db="UniProtKB">
        <authorList>
            <consortium name="EnsemblMetazoa"/>
        </authorList>
    </citation>
    <scope>IDENTIFICATION</scope>
    <source>
        <strain evidence="4">ACHKN1017</strain>
    </source>
</reference>
<name>A0A182JT23_9DIPT</name>
<dbReference type="Pfam" id="PF13855">
    <property type="entry name" value="LRR_8"/>
    <property type="match status" value="2"/>
</dbReference>
<evidence type="ECO:0000313" key="5">
    <source>
        <dbReference type="Proteomes" id="UP000075881"/>
    </source>
</evidence>
<dbReference type="GO" id="GO:0005615">
    <property type="term" value="C:extracellular space"/>
    <property type="evidence" value="ECO:0007669"/>
    <property type="project" value="TreeGrafter"/>
</dbReference>
<evidence type="ECO:0000256" key="2">
    <source>
        <dbReference type="ARBA" id="ARBA00022737"/>
    </source>
</evidence>
<reference evidence="5" key="1">
    <citation type="submission" date="2013-03" db="EMBL/GenBank/DDBJ databases">
        <title>The Genome Sequence of Anopheles christyi ACHKN1017.</title>
        <authorList>
            <consortium name="The Broad Institute Genomics Platform"/>
            <person name="Neafsey D.E."/>
            <person name="Besansky N."/>
            <person name="Walker B."/>
            <person name="Young S.K."/>
            <person name="Zeng Q."/>
            <person name="Gargeya S."/>
            <person name="Fitzgerald M."/>
            <person name="Haas B."/>
            <person name="Abouelleil A."/>
            <person name="Allen A.W."/>
            <person name="Alvarado L."/>
            <person name="Arachchi H.M."/>
            <person name="Berlin A.M."/>
            <person name="Chapman S.B."/>
            <person name="Gainer-Dewar J."/>
            <person name="Goldberg J."/>
            <person name="Griggs A."/>
            <person name="Gujja S."/>
            <person name="Hansen M."/>
            <person name="Howarth C."/>
            <person name="Imamovic A."/>
            <person name="Ireland A."/>
            <person name="Larimer J."/>
            <person name="McCowan C."/>
            <person name="Murphy C."/>
            <person name="Pearson M."/>
            <person name="Poon T.W."/>
            <person name="Priest M."/>
            <person name="Roberts A."/>
            <person name="Saif S."/>
            <person name="Shea T."/>
            <person name="Sisk P."/>
            <person name="Sykes S."/>
            <person name="Wortman J."/>
            <person name="Nusbaum C."/>
            <person name="Birren B."/>
        </authorList>
    </citation>
    <scope>NUCLEOTIDE SEQUENCE [LARGE SCALE GENOMIC DNA]</scope>
    <source>
        <strain evidence="5">ACHKN1017</strain>
    </source>
</reference>
<dbReference type="Proteomes" id="UP000075881">
    <property type="component" value="Unassembled WGS sequence"/>
</dbReference>
<dbReference type="InterPro" id="IPR001611">
    <property type="entry name" value="Leu-rich_rpt"/>
</dbReference>
<evidence type="ECO:0008006" key="6">
    <source>
        <dbReference type="Google" id="ProtNLM"/>
    </source>
</evidence>
<keyword evidence="1" id="KW-0433">Leucine-rich repeat</keyword>
<feature type="chain" id="PRO_5008124651" description="Leucine rich immune protein (Coil-less)" evidence="3">
    <location>
        <begin position="19"/>
        <end position="341"/>
    </location>
</feature>
<dbReference type="EnsemblMetazoa" id="ACHR001655-RA">
    <property type="protein sequence ID" value="ACHR001655-PA"/>
    <property type="gene ID" value="ACHR001655"/>
</dbReference>
<dbReference type="Gene3D" id="3.80.10.10">
    <property type="entry name" value="Ribonuclease Inhibitor"/>
    <property type="match status" value="2"/>
</dbReference>